<dbReference type="InterPro" id="IPR002048">
    <property type="entry name" value="EF_hand_dom"/>
</dbReference>
<dbReference type="AlphaFoldDB" id="A0AAN8K9U2"/>
<dbReference type="GO" id="GO:0005509">
    <property type="term" value="F:calcium ion binding"/>
    <property type="evidence" value="ECO:0007669"/>
    <property type="project" value="InterPro"/>
</dbReference>
<dbReference type="PROSITE" id="PS00018">
    <property type="entry name" value="EF_HAND_1"/>
    <property type="match status" value="1"/>
</dbReference>
<dbReference type="EMBL" id="JAZGQO010000002">
    <property type="protein sequence ID" value="KAK6191352.1"/>
    <property type="molecule type" value="Genomic_DNA"/>
</dbReference>
<evidence type="ECO:0000259" key="9">
    <source>
        <dbReference type="PROSITE" id="PS50222"/>
    </source>
</evidence>
<keyword evidence="3" id="KW-0547">Nucleotide-binding</keyword>
<dbReference type="NCBIfam" id="TIGR00231">
    <property type="entry name" value="small_GTP"/>
    <property type="match status" value="1"/>
</dbReference>
<dbReference type="InterPro" id="IPR018247">
    <property type="entry name" value="EF_Hand_1_Ca_BS"/>
</dbReference>
<dbReference type="Pfam" id="PF13499">
    <property type="entry name" value="EF-hand_7"/>
    <property type="match status" value="1"/>
</dbReference>
<dbReference type="GO" id="GO:0005737">
    <property type="term" value="C:cytoplasm"/>
    <property type="evidence" value="ECO:0007669"/>
    <property type="project" value="UniProtKB-SubCell"/>
</dbReference>
<keyword evidence="6" id="KW-0342">GTP-binding</keyword>
<dbReference type="InterPro" id="IPR050227">
    <property type="entry name" value="Rab"/>
</dbReference>
<dbReference type="SMART" id="SM00176">
    <property type="entry name" value="RAN"/>
    <property type="match status" value="1"/>
</dbReference>
<name>A0AAN8K9U2_PATCE</name>
<dbReference type="Gene3D" id="1.10.238.10">
    <property type="entry name" value="EF-hand"/>
    <property type="match status" value="1"/>
</dbReference>
<dbReference type="SMART" id="SM00054">
    <property type="entry name" value="EFh"/>
    <property type="match status" value="2"/>
</dbReference>
<dbReference type="PROSITE" id="PS51421">
    <property type="entry name" value="RAS"/>
    <property type="match status" value="1"/>
</dbReference>
<comment type="caution">
    <text evidence="10">The sequence shown here is derived from an EMBL/GenBank/DDBJ whole genome shotgun (WGS) entry which is preliminary data.</text>
</comment>
<dbReference type="SMART" id="SM00177">
    <property type="entry name" value="ARF"/>
    <property type="match status" value="1"/>
</dbReference>
<evidence type="ECO:0000256" key="1">
    <source>
        <dbReference type="ARBA" id="ARBA00004496"/>
    </source>
</evidence>
<reference evidence="10 11" key="1">
    <citation type="submission" date="2024-01" db="EMBL/GenBank/DDBJ databases">
        <title>The genome of the rayed Mediterranean limpet Patella caerulea (Linnaeus, 1758).</title>
        <authorList>
            <person name="Anh-Thu Weber A."/>
            <person name="Halstead-Nussloch G."/>
        </authorList>
    </citation>
    <scope>NUCLEOTIDE SEQUENCE [LARGE SCALE GENOMIC DNA]</scope>
    <source>
        <strain evidence="10">AATW-2023a</strain>
        <tissue evidence="10">Whole specimen</tissue>
    </source>
</reference>
<comment type="subcellular location">
    <subcellularLocation>
        <location evidence="1">Cytoplasm</location>
    </subcellularLocation>
</comment>
<dbReference type="FunFam" id="3.40.50.300:FF:001348">
    <property type="entry name" value="Ras and EF-hand domain-containing protein"/>
    <property type="match status" value="1"/>
</dbReference>
<dbReference type="InterPro" id="IPR027417">
    <property type="entry name" value="P-loop_NTPase"/>
</dbReference>
<evidence type="ECO:0000256" key="7">
    <source>
        <dbReference type="SAM" id="Coils"/>
    </source>
</evidence>
<feature type="region of interest" description="Disordered" evidence="8">
    <location>
        <begin position="11"/>
        <end position="32"/>
    </location>
</feature>
<dbReference type="GO" id="GO:0005525">
    <property type="term" value="F:GTP binding"/>
    <property type="evidence" value="ECO:0007669"/>
    <property type="project" value="UniProtKB-KW"/>
</dbReference>
<evidence type="ECO:0000313" key="11">
    <source>
        <dbReference type="Proteomes" id="UP001347796"/>
    </source>
</evidence>
<evidence type="ECO:0000256" key="5">
    <source>
        <dbReference type="ARBA" id="ARBA00023054"/>
    </source>
</evidence>
<gene>
    <name evidence="10" type="ORF">SNE40_003067</name>
</gene>
<keyword evidence="5 7" id="KW-0175">Coiled coil</keyword>
<dbReference type="PROSITE" id="PS51420">
    <property type="entry name" value="RHO"/>
    <property type="match status" value="1"/>
</dbReference>
<dbReference type="PROSITE" id="PS50222">
    <property type="entry name" value="EF_HAND_2"/>
    <property type="match status" value="1"/>
</dbReference>
<dbReference type="InterPro" id="IPR011992">
    <property type="entry name" value="EF-hand-dom_pair"/>
</dbReference>
<dbReference type="Pfam" id="PF00071">
    <property type="entry name" value="Ras"/>
    <property type="match status" value="1"/>
</dbReference>
<dbReference type="SMART" id="SM00174">
    <property type="entry name" value="RHO"/>
    <property type="match status" value="1"/>
</dbReference>
<dbReference type="PROSITE" id="PS51419">
    <property type="entry name" value="RAB"/>
    <property type="match status" value="1"/>
</dbReference>
<dbReference type="SMART" id="SM00175">
    <property type="entry name" value="RAB"/>
    <property type="match status" value="1"/>
</dbReference>
<feature type="domain" description="EF-hand" evidence="9">
    <location>
        <begin position="73"/>
        <end position="108"/>
    </location>
</feature>
<evidence type="ECO:0000256" key="3">
    <source>
        <dbReference type="ARBA" id="ARBA00022741"/>
    </source>
</evidence>
<accession>A0AAN8K9U2</accession>
<organism evidence="10 11">
    <name type="scientific">Patella caerulea</name>
    <name type="common">Rayed Mediterranean limpet</name>
    <dbReference type="NCBI Taxonomy" id="87958"/>
    <lineage>
        <taxon>Eukaryota</taxon>
        <taxon>Metazoa</taxon>
        <taxon>Spiralia</taxon>
        <taxon>Lophotrochozoa</taxon>
        <taxon>Mollusca</taxon>
        <taxon>Gastropoda</taxon>
        <taxon>Patellogastropoda</taxon>
        <taxon>Patelloidea</taxon>
        <taxon>Patellidae</taxon>
        <taxon>Patella</taxon>
    </lineage>
</organism>
<dbReference type="Gene3D" id="3.40.50.300">
    <property type="entry name" value="P-loop containing nucleotide triphosphate hydrolases"/>
    <property type="match status" value="1"/>
</dbReference>
<feature type="coiled-coil region" evidence="7">
    <location>
        <begin position="216"/>
        <end position="304"/>
    </location>
</feature>
<dbReference type="PRINTS" id="PR00449">
    <property type="entry name" value="RASTRNSFRMNG"/>
</dbReference>
<dbReference type="PANTHER" id="PTHR47977">
    <property type="entry name" value="RAS-RELATED PROTEIN RAB"/>
    <property type="match status" value="1"/>
</dbReference>
<dbReference type="CDD" id="cd00154">
    <property type="entry name" value="Rab"/>
    <property type="match status" value="1"/>
</dbReference>
<dbReference type="SUPFAM" id="SSF52540">
    <property type="entry name" value="P-loop containing nucleoside triphosphate hydrolases"/>
    <property type="match status" value="1"/>
</dbReference>
<keyword evidence="4" id="KW-0106">Calcium</keyword>
<evidence type="ECO:0000256" key="8">
    <source>
        <dbReference type="SAM" id="MobiDB-lite"/>
    </source>
</evidence>
<evidence type="ECO:0000313" key="10">
    <source>
        <dbReference type="EMBL" id="KAK6191352.1"/>
    </source>
</evidence>
<dbReference type="InterPro" id="IPR005225">
    <property type="entry name" value="Small_GTP-bd"/>
</dbReference>
<dbReference type="Proteomes" id="UP001347796">
    <property type="component" value="Unassembled WGS sequence"/>
</dbReference>
<dbReference type="InterPro" id="IPR001806">
    <property type="entry name" value="Small_GTPase"/>
</dbReference>
<evidence type="ECO:0000256" key="6">
    <source>
        <dbReference type="ARBA" id="ARBA00023134"/>
    </source>
</evidence>
<evidence type="ECO:0000256" key="4">
    <source>
        <dbReference type="ARBA" id="ARBA00022837"/>
    </source>
</evidence>
<sequence length="696" mass="79759">MLRQKYKHLLKKNSERKYGMDRSASNDISEPNQDDMEQLMIEKAHDLFQSCDTEQKGFITKRDMQRLRAELPLSPDQLENVFDSLDDDKNGYLTLEEFTDGFGSFLGMKPSKDNRDEDGDDPEGYVYEEDEDGNIGKQFDDMMEQVGAKKILPDDDTIKALWVKLQKDEPGLLEYYEDFLSKVSTDIKKSQTDCDELEHALKLKTMSHDNEIKKLYEEMEFQIKSEKERIIAEERAKEKSLRLTMEQELSEKERQYQEMLSKQQEMEKRLEAMNMIEAETKQENERLLKEREALENMLYESQESLQESQSYINHLSSQFKDDKRQRAFAALRLSEGIALERESLVKQLDVLKDVNTKLRDDRDEAEQCEARRASEINARPEEKGRKGSILANYFPVRRSEGSMKTMDEESIDDDIECDDDDDPSLYITQPIDNINNINNNKCKYKRSRRQDISDSCSSDPESDVALHSQSLGNELARVRDQPVGAADASNYIDTVDFVKPKGPERIFKVVFVGDSGVGKSSFIHRFCNDSFKGTFAATIGVDFQIKTVEQDGHIIALQLWDTAGQERFRSITKQYFRKADGVVIMYDVTCESTFTNIRNWMLSVEEGVDDGTVLVLVGNKTDLIDQQNSGVVKTKDGNKLADEYGALFFETSAKSGSGIEETIDGLSSLLQEKEDKAIEAALRLDEFVVKKKGCCK</sequence>
<protein>
    <recommendedName>
        <fullName evidence="9">EF-hand domain-containing protein</fullName>
    </recommendedName>
</protein>
<keyword evidence="2" id="KW-0963">Cytoplasm</keyword>
<dbReference type="SUPFAM" id="SSF47473">
    <property type="entry name" value="EF-hand"/>
    <property type="match status" value="1"/>
</dbReference>
<dbReference type="GO" id="GO:0003924">
    <property type="term" value="F:GTPase activity"/>
    <property type="evidence" value="ECO:0007669"/>
    <property type="project" value="InterPro"/>
</dbReference>
<keyword evidence="11" id="KW-1185">Reference proteome</keyword>
<evidence type="ECO:0000256" key="2">
    <source>
        <dbReference type="ARBA" id="ARBA00022490"/>
    </source>
</evidence>
<proteinExistence type="predicted"/>
<dbReference type="SMART" id="SM00173">
    <property type="entry name" value="RAS"/>
    <property type="match status" value="1"/>
</dbReference>